<dbReference type="InterPro" id="IPR036388">
    <property type="entry name" value="WH-like_DNA-bd_sf"/>
</dbReference>
<feature type="domain" description="HTH gntR-type" evidence="4">
    <location>
        <begin position="5"/>
        <end position="73"/>
    </location>
</feature>
<keyword evidence="2" id="KW-0238">DNA-binding</keyword>
<evidence type="ECO:0000256" key="2">
    <source>
        <dbReference type="ARBA" id="ARBA00023125"/>
    </source>
</evidence>
<dbReference type="GO" id="GO:0003700">
    <property type="term" value="F:DNA-binding transcription factor activity"/>
    <property type="evidence" value="ECO:0007669"/>
    <property type="project" value="InterPro"/>
</dbReference>
<keyword evidence="1" id="KW-0805">Transcription regulation</keyword>
<dbReference type="PRINTS" id="PR00035">
    <property type="entry name" value="HTHGNTR"/>
</dbReference>
<dbReference type="RefSeq" id="WP_004823171.1">
    <property type="nucleotide sequence ID" value="NZ_UGTH01000001.1"/>
</dbReference>
<dbReference type="Pfam" id="PF00392">
    <property type="entry name" value="GntR"/>
    <property type="match status" value="1"/>
</dbReference>
<dbReference type="PROSITE" id="PS50949">
    <property type="entry name" value="HTH_GNTR"/>
    <property type="match status" value="1"/>
</dbReference>
<dbReference type="SUPFAM" id="SSF64288">
    <property type="entry name" value="Chorismate lyase-like"/>
    <property type="match status" value="1"/>
</dbReference>
<reference evidence="5 6" key="1">
    <citation type="submission" date="2018-06" db="EMBL/GenBank/DDBJ databases">
        <authorList>
            <consortium name="Pathogen Informatics"/>
            <person name="Doyle S."/>
        </authorList>
    </citation>
    <scope>NUCLEOTIDE SEQUENCE [LARGE SCALE GENOMIC DNA]</scope>
    <source>
        <strain evidence="5 6">NCTC11088</strain>
    </source>
</reference>
<evidence type="ECO:0000256" key="1">
    <source>
        <dbReference type="ARBA" id="ARBA00023015"/>
    </source>
</evidence>
<dbReference type="PANTHER" id="PTHR44846">
    <property type="entry name" value="MANNOSYL-D-GLYCERATE TRANSPORT/METABOLISM SYSTEM REPRESSOR MNGR-RELATED"/>
    <property type="match status" value="1"/>
</dbReference>
<dbReference type="SUPFAM" id="SSF46785">
    <property type="entry name" value="Winged helix' DNA-binding domain"/>
    <property type="match status" value="1"/>
</dbReference>
<sequence length="240" mass="28031">MEEKMILRDKVRRLILEEINLLKEEGKNKLPTEQELSSKFGVSRVTLRSALADIEREGKITRRQGSGTYISPSFDNMKLDLFRMKTYGQLIQEAGHYLKVESFITKIVDTPEFIRESKLYDGEKMVMTVRIFYADSQIAVVCIDFLSNEYEKNIDELKEYSDSIFEYLKKNHNIKLTVGSIKFHGANDNDLNLCTDIKHKLPKKYLMIEGIEYSTDNEPVLFTKEYINTDIIQITAVRYR</sequence>
<evidence type="ECO:0000313" key="5">
    <source>
        <dbReference type="EMBL" id="SUB75457.1"/>
    </source>
</evidence>
<evidence type="ECO:0000256" key="3">
    <source>
        <dbReference type="ARBA" id="ARBA00023163"/>
    </source>
</evidence>
<dbReference type="SMART" id="SM00345">
    <property type="entry name" value="HTH_GNTR"/>
    <property type="match status" value="1"/>
</dbReference>
<dbReference type="Gene3D" id="1.10.10.10">
    <property type="entry name" value="Winged helix-like DNA-binding domain superfamily/Winged helix DNA-binding domain"/>
    <property type="match status" value="1"/>
</dbReference>
<dbReference type="Proteomes" id="UP000254777">
    <property type="component" value="Unassembled WGS sequence"/>
</dbReference>
<dbReference type="InterPro" id="IPR050679">
    <property type="entry name" value="Bact_HTH_transcr_reg"/>
</dbReference>
<dbReference type="CDD" id="cd07377">
    <property type="entry name" value="WHTH_GntR"/>
    <property type="match status" value="1"/>
</dbReference>
<dbReference type="InterPro" id="IPR000524">
    <property type="entry name" value="Tscrpt_reg_HTH_GntR"/>
</dbReference>
<evidence type="ECO:0000259" key="4">
    <source>
        <dbReference type="PROSITE" id="PS50949"/>
    </source>
</evidence>
<dbReference type="InterPro" id="IPR036390">
    <property type="entry name" value="WH_DNA-bd_sf"/>
</dbReference>
<dbReference type="Gene3D" id="3.40.1410.10">
    <property type="entry name" value="Chorismate lyase-like"/>
    <property type="match status" value="1"/>
</dbReference>
<dbReference type="GO" id="GO:0045892">
    <property type="term" value="P:negative regulation of DNA-templated transcription"/>
    <property type="evidence" value="ECO:0007669"/>
    <property type="project" value="TreeGrafter"/>
</dbReference>
<organism evidence="5 6">
    <name type="scientific">Peptoniphilus indolicus</name>
    <dbReference type="NCBI Taxonomy" id="33030"/>
    <lineage>
        <taxon>Bacteria</taxon>
        <taxon>Bacillati</taxon>
        <taxon>Bacillota</taxon>
        <taxon>Tissierellia</taxon>
        <taxon>Tissierellales</taxon>
        <taxon>Peptoniphilaceae</taxon>
        <taxon>Peptoniphilus</taxon>
    </lineage>
</organism>
<evidence type="ECO:0000313" key="6">
    <source>
        <dbReference type="Proteomes" id="UP000254777"/>
    </source>
</evidence>
<proteinExistence type="predicted"/>
<dbReference type="InterPro" id="IPR011663">
    <property type="entry name" value="UTRA"/>
</dbReference>
<keyword evidence="3" id="KW-0804">Transcription</keyword>
<protein>
    <submittedName>
        <fullName evidence="5">Uncharacterized HTH-type transcriptional regulator yurK</fullName>
    </submittedName>
</protein>
<dbReference type="InterPro" id="IPR028978">
    <property type="entry name" value="Chorismate_lyase_/UTRA_dom_sf"/>
</dbReference>
<dbReference type="AlphaFoldDB" id="A0A379DC30"/>
<accession>A0A379DC30</accession>
<gene>
    <name evidence="5" type="primary">yurK</name>
    <name evidence="5" type="ORF">NCTC11088_01253</name>
</gene>
<dbReference type="PANTHER" id="PTHR44846:SF1">
    <property type="entry name" value="MANNOSYL-D-GLYCERATE TRANSPORT_METABOLISM SYSTEM REPRESSOR MNGR-RELATED"/>
    <property type="match status" value="1"/>
</dbReference>
<name>A0A379DC30_9FIRM</name>
<dbReference type="EMBL" id="UGTH01000001">
    <property type="protein sequence ID" value="SUB75457.1"/>
    <property type="molecule type" value="Genomic_DNA"/>
</dbReference>
<dbReference type="GO" id="GO:0003677">
    <property type="term" value="F:DNA binding"/>
    <property type="evidence" value="ECO:0007669"/>
    <property type="project" value="UniProtKB-KW"/>
</dbReference>
<dbReference type="Pfam" id="PF07702">
    <property type="entry name" value="UTRA"/>
    <property type="match status" value="1"/>
</dbReference>